<dbReference type="InterPro" id="IPR006015">
    <property type="entry name" value="Universal_stress_UspA"/>
</dbReference>
<dbReference type="SUPFAM" id="SSF55729">
    <property type="entry name" value="Acyl-CoA N-acyltransferases (Nat)"/>
    <property type="match status" value="1"/>
</dbReference>
<evidence type="ECO:0000313" key="4">
    <source>
        <dbReference type="Proteomes" id="UP001277761"/>
    </source>
</evidence>
<keyword evidence="4" id="KW-1185">Reference proteome</keyword>
<dbReference type="SUPFAM" id="SSF52402">
    <property type="entry name" value="Adenine nucleotide alpha hydrolases-like"/>
    <property type="match status" value="1"/>
</dbReference>
<dbReference type="CDD" id="cd04301">
    <property type="entry name" value="NAT_SF"/>
    <property type="match status" value="1"/>
</dbReference>
<dbReference type="PRINTS" id="PR01438">
    <property type="entry name" value="UNVRSLSTRESS"/>
</dbReference>
<accession>A0ABU4VQR2</accession>
<dbReference type="GO" id="GO:0016746">
    <property type="term" value="F:acyltransferase activity"/>
    <property type="evidence" value="ECO:0007669"/>
    <property type="project" value="UniProtKB-KW"/>
</dbReference>
<dbReference type="PROSITE" id="PS51186">
    <property type="entry name" value="GNAT"/>
    <property type="match status" value="1"/>
</dbReference>
<dbReference type="InterPro" id="IPR016181">
    <property type="entry name" value="Acyl_CoA_acyltransferase"/>
</dbReference>
<comment type="similarity">
    <text evidence="1">Belongs to the universal stress protein A family.</text>
</comment>
<comment type="caution">
    <text evidence="3">The sequence shown here is derived from an EMBL/GenBank/DDBJ whole genome shotgun (WGS) entry which is preliminary data.</text>
</comment>
<dbReference type="Proteomes" id="UP001277761">
    <property type="component" value="Unassembled WGS sequence"/>
</dbReference>
<evidence type="ECO:0000313" key="3">
    <source>
        <dbReference type="EMBL" id="MDX8153810.1"/>
    </source>
</evidence>
<dbReference type="Gene3D" id="3.40.50.620">
    <property type="entry name" value="HUPs"/>
    <property type="match status" value="1"/>
</dbReference>
<dbReference type="Pfam" id="PF00582">
    <property type="entry name" value="Usp"/>
    <property type="match status" value="1"/>
</dbReference>
<dbReference type="InterPro" id="IPR000182">
    <property type="entry name" value="GNAT_dom"/>
</dbReference>
<protein>
    <submittedName>
        <fullName evidence="3">GNAT family N-acetyltransferase</fullName>
        <ecNumber evidence="3">2.3.1.-</ecNumber>
    </submittedName>
</protein>
<keyword evidence="3" id="KW-0012">Acyltransferase</keyword>
<dbReference type="RefSeq" id="WP_319955959.1">
    <property type="nucleotide sequence ID" value="NZ_JAXAVX010000021.1"/>
</dbReference>
<dbReference type="PANTHER" id="PTHR46268">
    <property type="entry name" value="STRESS RESPONSE PROTEIN NHAX"/>
    <property type="match status" value="1"/>
</dbReference>
<gene>
    <name evidence="3" type="ORF">SK069_19590</name>
</gene>
<organism evidence="3 4">
    <name type="scientific">Patulibacter brassicae</name>
    <dbReference type="NCBI Taxonomy" id="1705717"/>
    <lineage>
        <taxon>Bacteria</taxon>
        <taxon>Bacillati</taxon>
        <taxon>Actinomycetota</taxon>
        <taxon>Thermoleophilia</taxon>
        <taxon>Solirubrobacterales</taxon>
        <taxon>Patulibacteraceae</taxon>
        <taxon>Patulibacter</taxon>
    </lineage>
</organism>
<dbReference type="EMBL" id="JAXAVX010000021">
    <property type="protein sequence ID" value="MDX8153810.1"/>
    <property type="molecule type" value="Genomic_DNA"/>
</dbReference>
<dbReference type="Pfam" id="PF00583">
    <property type="entry name" value="Acetyltransf_1"/>
    <property type="match status" value="1"/>
</dbReference>
<sequence>MRDALPRTVRLPDGHPVEIRALTPDDREALADGFARLSEESRYRRFFAPMPRLPSRMLDYLVDVDHHDHEAIAAIDPVDGRGLGVARFIREPDGDRAELAITIRDDAQGRGIGRVLLDALADRAREEGLRTLTASVLADNPAAVHVISDLGPTARRYEGQVVELEIALPDAPGAGPVLGELLRGAAAGSFVVVGGLLQAVAAWATPRRRRTDPRPGGVPQRIVVGTDGSLSAALAVAQATGLAAGVGASLHVVSAYLGVVARAKGAVPDGLSDLGWLVSTEADARGAVAIGRRIAWNAGIEATVETRRGDPASVLLAAATDHDADLLVVGSKGLRGARRFLLGGVADKVARHAPCSVLIARTM</sequence>
<feature type="domain" description="N-acetyltransferase" evidence="2">
    <location>
        <begin position="17"/>
        <end position="169"/>
    </location>
</feature>
<keyword evidence="3" id="KW-0808">Transferase</keyword>
<dbReference type="Gene3D" id="3.40.630.30">
    <property type="match status" value="1"/>
</dbReference>
<dbReference type="InterPro" id="IPR006016">
    <property type="entry name" value="UspA"/>
</dbReference>
<dbReference type="EC" id="2.3.1.-" evidence="3"/>
<proteinExistence type="inferred from homology"/>
<dbReference type="CDD" id="cd00293">
    <property type="entry name" value="USP-like"/>
    <property type="match status" value="1"/>
</dbReference>
<dbReference type="PANTHER" id="PTHR46268:SF6">
    <property type="entry name" value="UNIVERSAL STRESS PROTEIN UP12"/>
    <property type="match status" value="1"/>
</dbReference>
<evidence type="ECO:0000259" key="2">
    <source>
        <dbReference type="PROSITE" id="PS51186"/>
    </source>
</evidence>
<name>A0ABU4VQR2_9ACTN</name>
<dbReference type="InterPro" id="IPR014729">
    <property type="entry name" value="Rossmann-like_a/b/a_fold"/>
</dbReference>
<evidence type="ECO:0000256" key="1">
    <source>
        <dbReference type="ARBA" id="ARBA00008791"/>
    </source>
</evidence>
<reference evidence="3 4" key="1">
    <citation type="submission" date="2023-11" db="EMBL/GenBank/DDBJ databases">
        <authorList>
            <person name="Xu M."/>
            <person name="Jiang T."/>
        </authorList>
    </citation>
    <scope>NUCLEOTIDE SEQUENCE [LARGE SCALE GENOMIC DNA]</scope>
    <source>
        <strain evidence="3 4">SD</strain>
    </source>
</reference>